<comment type="caution">
    <text evidence="2">The sequence shown here is derived from an EMBL/GenBank/DDBJ whole genome shotgun (WGS) entry which is preliminary data.</text>
</comment>
<feature type="region of interest" description="Disordered" evidence="1">
    <location>
        <begin position="1"/>
        <end position="31"/>
    </location>
</feature>
<dbReference type="AlphaFoldDB" id="A0AAV7QLS8"/>
<name>A0AAV7QLS8_PLEWA</name>
<proteinExistence type="predicted"/>
<accession>A0AAV7QLS8</accession>
<dbReference type="Proteomes" id="UP001066276">
    <property type="component" value="Chromosome 6"/>
</dbReference>
<keyword evidence="3" id="KW-1185">Reference proteome</keyword>
<sequence>MEVPRGTSASRDSVSEEAELHWSGSHKEDPELVGVLNPVRNGNRETAAFAAGEERNREMAAFAAGEERNPETAALVAGEERNHETATFAAGEERKRVTAACGGRPASDADETLGAHGEYSPKEDSSLEGTSD</sequence>
<dbReference type="EMBL" id="JANPWB010000010">
    <property type="protein sequence ID" value="KAJ1141486.1"/>
    <property type="molecule type" value="Genomic_DNA"/>
</dbReference>
<reference evidence="2" key="1">
    <citation type="journal article" date="2022" name="bioRxiv">
        <title>Sequencing and chromosome-scale assembly of the giantPleurodeles waltlgenome.</title>
        <authorList>
            <person name="Brown T."/>
            <person name="Elewa A."/>
            <person name="Iarovenko S."/>
            <person name="Subramanian E."/>
            <person name="Araus A.J."/>
            <person name="Petzold A."/>
            <person name="Susuki M."/>
            <person name="Suzuki K.-i.T."/>
            <person name="Hayashi T."/>
            <person name="Toyoda A."/>
            <person name="Oliveira C."/>
            <person name="Osipova E."/>
            <person name="Leigh N.D."/>
            <person name="Simon A."/>
            <person name="Yun M.H."/>
        </authorList>
    </citation>
    <scope>NUCLEOTIDE SEQUENCE</scope>
    <source>
        <strain evidence="2">20211129_DDA</strain>
        <tissue evidence="2">Liver</tissue>
    </source>
</reference>
<protein>
    <submittedName>
        <fullName evidence="2">Uncharacterized protein</fullName>
    </submittedName>
</protein>
<evidence type="ECO:0000256" key="1">
    <source>
        <dbReference type="SAM" id="MobiDB-lite"/>
    </source>
</evidence>
<evidence type="ECO:0000313" key="3">
    <source>
        <dbReference type="Proteomes" id="UP001066276"/>
    </source>
</evidence>
<gene>
    <name evidence="2" type="ORF">NDU88_007816</name>
</gene>
<evidence type="ECO:0000313" key="2">
    <source>
        <dbReference type="EMBL" id="KAJ1141486.1"/>
    </source>
</evidence>
<feature type="region of interest" description="Disordered" evidence="1">
    <location>
        <begin position="96"/>
        <end position="132"/>
    </location>
</feature>
<organism evidence="2 3">
    <name type="scientific">Pleurodeles waltl</name>
    <name type="common">Iberian ribbed newt</name>
    <dbReference type="NCBI Taxonomy" id="8319"/>
    <lineage>
        <taxon>Eukaryota</taxon>
        <taxon>Metazoa</taxon>
        <taxon>Chordata</taxon>
        <taxon>Craniata</taxon>
        <taxon>Vertebrata</taxon>
        <taxon>Euteleostomi</taxon>
        <taxon>Amphibia</taxon>
        <taxon>Batrachia</taxon>
        <taxon>Caudata</taxon>
        <taxon>Salamandroidea</taxon>
        <taxon>Salamandridae</taxon>
        <taxon>Pleurodelinae</taxon>
        <taxon>Pleurodeles</taxon>
    </lineage>
</organism>